<name>A0AA49IJZ2_9CAUD</name>
<gene>
    <name evidence="1" type="primary">66</name>
    <name evidence="1" type="ORF">SEA_EMOTION_66</name>
</gene>
<reference evidence="1" key="1">
    <citation type="submission" date="2023-03" db="EMBL/GenBank/DDBJ databases">
        <authorList>
            <person name="Barcik Weissman S.N."/>
            <person name="Chang S."/>
            <person name="Chen D.A."/>
            <person name="Chew B."/>
            <person name="De Jesus J.L."/>
            <person name="Han M.T."/>
            <person name="Hsu T.-Y."/>
            <person name="Rivera W."/>
            <person name="Vu T.L."/>
            <person name="Garza D.R."/>
            <person name="Stephenson J.C."/>
            <person name="Zorawik M."/>
            <person name="Reddi K."/>
            <person name="Freise A.C."/>
            <person name="Furlong K.P."/>
            <person name="Rudner A.D."/>
            <person name="Beyer A.R."/>
            <person name="Chong R.A."/>
            <person name="Edgington N.P."/>
            <person name="Garcia Costas A.M."/>
            <person name="Gibb B.P."/>
            <person name="Klyczek K.K."/>
            <person name="Swerdlow S.J."/>
            <person name="Russell D.A."/>
            <person name="Jacobs-Sera D."/>
            <person name="Hatfull G.F."/>
        </authorList>
    </citation>
    <scope>NUCLEOTIDE SEQUENCE</scope>
</reference>
<evidence type="ECO:0000313" key="2">
    <source>
        <dbReference type="Proteomes" id="UP001240749"/>
    </source>
</evidence>
<evidence type="ECO:0000313" key="1">
    <source>
        <dbReference type="EMBL" id="WGH21415.1"/>
    </source>
</evidence>
<protein>
    <submittedName>
        <fullName evidence="1">Uncharacterized protein</fullName>
    </submittedName>
</protein>
<dbReference type="EMBL" id="OQ709216">
    <property type="protein sequence ID" value="WGH21415.1"/>
    <property type="molecule type" value="Genomic_DNA"/>
</dbReference>
<accession>A0AA49IJZ2</accession>
<keyword evidence="2" id="KW-1185">Reference proteome</keyword>
<sequence length="90" mass="10246">MHYFPNHVVTVVEAEIAAIKSTLARPEGEDVSRMARQRAASMLTRGEIESHEYPSAVIGQARDLLIEDRRKGGPAWCVFRQEWRVRVLQA</sequence>
<proteinExistence type="predicted"/>
<organism evidence="1 2">
    <name type="scientific">Arthrobacter phage Emotion</name>
    <dbReference type="NCBI Taxonomy" id="3038361"/>
    <lineage>
        <taxon>Viruses</taxon>
        <taxon>Duplodnaviria</taxon>
        <taxon>Heunggongvirae</taxon>
        <taxon>Uroviricota</taxon>
        <taxon>Caudoviricetes</taxon>
        <taxon>Casidaviridae</taxon>
        <taxon>Emotionvirus</taxon>
        <taxon>Emotionvirus emotion</taxon>
    </lineage>
</organism>
<dbReference type="Proteomes" id="UP001240749">
    <property type="component" value="Segment"/>
</dbReference>